<dbReference type="Pfam" id="PF01025">
    <property type="entry name" value="GrpE"/>
    <property type="match status" value="1"/>
</dbReference>
<keyword evidence="3 4" id="KW-0346">Stress response</keyword>
<dbReference type="PRINTS" id="PR00773">
    <property type="entry name" value="GRPEPROTEIN"/>
</dbReference>
<sequence length="180" mass="20466">MSTKKKKNKTDTEKEEALETVEESTDTLKNRIKELEEEFLRLAAEFDNYRKRQSKEREVSISHSISSFLRDFLPIIEDIKRASNLTPKTEEGARICEGICMVYKKITDFLQSKGVRKIEINPGDEFDPALMDAVSIIDSTTEKPHTVVEVVEDGYLLGDTLIRPSKVVVSKRPSEVLSGE</sequence>
<keyword evidence="2 3" id="KW-0143">Chaperone</keyword>
<dbReference type="GO" id="GO:0051087">
    <property type="term" value="F:protein-folding chaperone binding"/>
    <property type="evidence" value="ECO:0007669"/>
    <property type="project" value="InterPro"/>
</dbReference>
<evidence type="ECO:0000256" key="5">
    <source>
        <dbReference type="RuleBase" id="RU004478"/>
    </source>
</evidence>
<comment type="similarity">
    <text evidence="1 3 5">Belongs to the GrpE family.</text>
</comment>
<dbReference type="InterPro" id="IPR009012">
    <property type="entry name" value="GrpE_head"/>
</dbReference>
<dbReference type="CDD" id="cd00446">
    <property type="entry name" value="GrpE"/>
    <property type="match status" value="1"/>
</dbReference>
<dbReference type="InterPro" id="IPR013805">
    <property type="entry name" value="GrpE_CC"/>
</dbReference>
<dbReference type="Gene3D" id="2.30.22.10">
    <property type="entry name" value="Head domain of nucleotide exchange factor GrpE"/>
    <property type="match status" value="1"/>
</dbReference>
<keyword evidence="3" id="KW-0963">Cytoplasm</keyword>
<dbReference type="Proteomes" id="UP000192611">
    <property type="component" value="Unassembled WGS sequence"/>
</dbReference>
<proteinExistence type="inferred from homology"/>
<feature type="region of interest" description="Disordered" evidence="6">
    <location>
        <begin position="1"/>
        <end position="23"/>
    </location>
</feature>
<dbReference type="PANTHER" id="PTHR21237:SF23">
    <property type="entry name" value="GRPE PROTEIN HOMOLOG, MITOCHONDRIAL"/>
    <property type="match status" value="1"/>
</dbReference>
<gene>
    <name evidence="3" type="primary">grpE</name>
    <name evidence="7" type="ORF">B6D57_04115</name>
</gene>
<dbReference type="GO" id="GO:0042803">
    <property type="term" value="F:protein homodimerization activity"/>
    <property type="evidence" value="ECO:0007669"/>
    <property type="project" value="InterPro"/>
</dbReference>
<dbReference type="HAMAP" id="MF_01151">
    <property type="entry name" value="GrpE"/>
    <property type="match status" value="1"/>
</dbReference>
<dbReference type="GO" id="GO:0000774">
    <property type="term" value="F:adenyl-nucleotide exchange factor activity"/>
    <property type="evidence" value="ECO:0007669"/>
    <property type="project" value="InterPro"/>
</dbReference>
<comment type="subunit">
    <text evidence="3">Homodimer.</text>
</comment>
<dbReference type="AlphaFoldDB" id="A0A1W9S0S4"/>
<evidence type="ECO:0000256" key="6">
    <source>
        <dbReference type="SAM" id="MobiDB-lite"/>
    </source>
</evidence>
<dbReference type="GO" id="GO:0006457">
    <property type="term" value="P:protein folding"/>
    <property type="evidence" value="ECO:0007669"/>
    <property type="project" value="InterPro"/>
</dbReference>
<evidence type="ECO:0000256" key="4">
    <source>
        <dbReference type="RuleBase" id="RU000639"/>
    </source>
</evidence>
<dbReference type="PROSITE" id="PS01071">
    <property type="entry name" value="GRPE"/>
    <property type="match status" value="1"/>
</dbReference>
<evidence type="ECO:0000313" key="7">
    <source>
        <dbReference type="EMBL" id="OQX90252.1"/>
    </source>
</evidence>
<evidence type="ECO:0000313" key="8">
    <source>
        <dbReference type="Proteomes" id="UP000192611"/>
    </source>
</evidence>
<dbReference type="InterPro" id="IPR000740">
    <property type="entry name" value="GrpE"/>
</dbReference>
<dbReference type="PANTHER" id="PTHR21237">
    <property type="entry name" value="GRPE PROTEIN"/>
    <property type="match status" value="1"/>
</dbReference>
<evidence type="ECO:0000256" key="1">
    <source>
        <dbReference type="ARBA" id="ARBA00009054"/>
    </source>
</evidence>
<comment type="caution">
    <text evidence="7">The sequence shown here is derived from an EMBL/GenBank/DDBJ whole genome shotgun (WGS) entry which is preliminary data.</text>
</comment>
<dbReference type="EMBL" id="NATQ01000081">
    <property type="protein sequence ID" value="OQX90252.1"/>
    <property type="molecule type" value="Genomic_DNA"/>
</dbReference>
<dbReference type="SUPFAM" id="SSF58014">
    <property type="entry name" value="Coiled-coil domain of nucleotide exchange factor GrpE"/>
    <property type="match status" value="1"/>
</dbReference>
<dbReference type="SUPFAM" id="SSF51064">
    <property type="entry name" value="Head domain of nucleotide exchange factor GrpE"/>
    <property type="match status" value="1"/>
</dbReference>
<protein>
    <recommendedName>
        <fullName evidence="3 4">Protein GrpE</fullName>
    </recommendedName>
    <alternativeName>
        <fullName evidence="3">HSP-70 cofactor</fullName>
    </alternativeName>
</protein>
<dbReference type="Gene3D" id="3.90.20.20">
    <property type="match status" value="1"/>
</dbReference>
<evidence type="ECO:0000256" key="3">
    <source>
        <dbReference type="HAMAP-Rule" id="MF_01151"/>
    </source>
</evidence>
<comment type="subcellular location">
    <subcellularLocation>
        <location evidence="3">Cytoplasm</location>
    </subcellularLocation>
</comment>
<dbReference type="GO" id="GO:0005737">
    <property type="term" value="C:cytoplasm"/>
    <property type="evidence" value="ECO:0007669"/>
    <property type="project" value="UniProtKB-SubCell"/>
</dbReference>
<reference evidence="8" key="1">
    <citation type="submission" date="2017-03" db="EMBL/GenBank/DDBJ databases">
        <title>Novel pathways for hydrocarbon cycling and metabolic interdependencies in hydrothermal sediment communities.</title>
        <authorList>
            <person name="Dombrowski N."/>
            <person name="Seitz K."/>
            <person name="Teske A."/>
            <person name="Baker B."/>
        </authorList>
    </citation>
    <scope>NUCLEOTIDE SEQUENCE [LARGE SCALE GENOMIC DNA]</scope>
</reference>
<comment type="function">
    <text evidence="3 4">Participates actively in the response to hyperosmotic and heat shock by preventing the aggregation of stress-denatured proteins, in association with DnaK and GrpE. It is the nucleotide exchange factor for DnaK and may function as a thermosensor. Unfolded proteins bind initially to DnaJ; upon interaction with the DnaJ-bound protein, DnaK hydrolyzes its bound ATP, resulting in the formation of a stable complex. GrpE releases ADP from DnaK; ATP binding to DnaK triggers the release of the substrate protein, thus completing the reaction cycle. Several rounds of ATP-dependent interactions between DnaJ, DnaK and GrpE are required for fully efficient folding.</text>
</comment>
<accession>A0A1W9S0S4</accession>
<organism evidence="7 8">
    <name type="scientific">Candidatus Coatesbacteria bacterium 4484_99</name>
    <dbReference type="NCBI Taxonomy" id="1970774"/>
    <lineage>
        <taxon>Bacteria</taxon>
        <taxon>Candidatus Coatesiibacteriota</taxon>
    </lineage>
</organism>
<dbReference type="GO" id="GO:0051082">
    <property type="term" value="F:unfolded protein binding"/>
    <property type="evidence" value="ECO:0007669"/>
    <property type="project" value="TreeGrafter"/>
</dbReference>
<name>A0A1W9S0S4_9BACT</name>
<evidence type="ECO:0000256" key="2">
    <source>
        <dbReference type="ARBA" id="ARBA00023186"/>
    </source>
</evidence>